<dbReference type="InterPro" id="IPR053139">
    <property type="entry name" value="Surface_bspA-like"/>
</dbReference>
<sequence length="338" mass="38498">MEVQFNERLQVIGDYAFEYCTALRSVTLPSTVTELGRRAFEGCTNLTEVRFSEGLRVIGDYAFASCTALRNVFLPRTATYLGRWAFHYCTNLTEVRLNEGLQAIDERAFASCRALRSVTIPSTVTRLGQHAFVYCLNLLEVRFLNQQHFVHSLLDEEREDQRSPNHVSLNEIIHTGGNVVFCRCPSLATVKISTSWALSERIQRLPRECKLSLKERIRDLPCLELMQDGNVFACFPVVSSVSEAEDDSDSGSEYEYGIAFQDTNIETSRSLYQVLRWIAFHELKESSILIELAMWKSRIDGAMRVLREDCRAPIPDPVKLSIMEYCGFVGFLEPVIGY</sequence>
<name>K0TIS1_THAOC</name>
<dbReference type="Gene3D" id="3.80.10.10">
    <property type="entry name" value="Ribonuclease Inhibitor"/>
    <property type="match status" value="1"/>
</dbReference>
<accession>K0TIS1</accession>
<dbReference type="SUPFAM" id="SSF52058">
    <property type="entry name" value="L domain-like"/>
    <property type="match status" value="1"/>
</dbReference>
<dbReference type="OrthoDB" id="10264456at2759"/>
<keyword evidence="2" id="KW-1185">Reference proteome</keyword>
<dbReference type="EMBL" id="AGNL01008501">
    <property type="protein sequence ID" value="EJK70462.1"/>
    <property type="molecule type" value="Genomic_DNA"/>
</dbReference>
<evidence type="ECO:0000313" key="2">
    <source>
        <dbReference type="Proteomes" id="UP000266841"/>
    </source>
</evidence>
<dbReference type="PANTHER" id="PTHR45661">
    <property type="entry name" value="SURFACE ANTIGEN"/>
    <property type="match status" value="1"/>
</dbReference>
<protein>
    <recommendedName>
        <fullName evidence="3">Leucine-rich repeat domain-containing protein</fullName>
    </recommendedName>
</protein>
<gene>
    <name evidence="1" type="ORF">THAOC_08179</name>
</gene>
<dbReference type="PANTHER" id="PTHR45661:SF3">
    <property type="entry name" value="IG-LIKE DOMAIN-CONTAINING PROTEIN"/>
    <property type="match status" value="1"/>
</dbReference>
<evidence type="ECO:0008006" key="3">
    <source>
        <dbReference type="Google" id="ProtNLM"/>
    </source>
</evidence>
<dbReference type="AlphaFoldDB" id="K0TIS1"/>
<comment type="caution">
    <text evidence="1">The sequence shown here is derived from an EMBL/GenBank/DDBJ whole genome shotgun (WGS) entry which is preliminary data.</text>
</comment>
<reference evidence="1 2" key="1">
    <citation type="journal article" date="2012" name="Genome Biol.">
        <title>Genome and low-iron response of an oceanic diatom adapted to chronic iron limitation.</title>
        <authorList>
            <person name="Lommer M."/>
            <person name="Specht M."/>
            <person name="Roy A.S."/>
            <person name="Kraemer L."/>
            <person name="Andreson R."/>
            <person name="Gutowska M.A."/>
            <person name="Wolf J."/>
            <person name="Bergner S.V."/>
            <person name="Schilhabel M.B."/>
            <person name="Klostermeier U.C."/>
            <person name="Beiko R.G."/>
            <person name="Rosenstiel P."/>
            <person name="Hippler M."/>
            <person name="Laroche J."/>
        </authorList>
    </citation>
    <scope>NUCLEOTIDE SEQUENCE [LARGE SCALE GENOMIC DNA]</scope>
    <source>
        <strain evidence="1 2">CCMP1005</strain>
    </source>
</reference>
<organism evidence="1 2">
    <name type="scientific">Thalassiosira oceanica</name>
    <name type="common">Marine diatom</name>
    <dbReference type="NCBI Taxonomy" id="159749"/>
    <lineage>
        <taxon>Eukaryota</taxon>
        <taxon>Sar</taxon>
        <taxon>Stramenopiles</taxon>
        <taxon>Ochrophyta</taxon>
        <taxon>Bacillariophyta</taxon>
        <taxon>Coscinodiscophyceae</taxon>
        <taxon>Thalassiosirophycidae</taxon>
        <taxon>Thalassiosirales</taxon>
        <taxon>Thalassiosiraceae</taxon>
        <taxon>Thalassiosira</taxon>
    </lineage>
</organism>
<evidence type="ECO:0000313" key="1">
    <source>
        <dbReference type="EMBL" id="EJK70462.1"/>
    </source>
</evidence>
<proteinExistence type="predicted"/>
<dbReference type="Proteomes" id="UP000266841">
    <property type="component" value="Unassembled WGS sequence"/>
</dbReference>
<dbReference type="InterPro" id="IPR026906">
    <property type="entry name" value="LRR_5"/>
</dbReference>
<dbReference type="Pfam" id="PF13306">
    <property type="entry name" value="LRR_5"/>
    <property type="match status" value="1"/>
</dbReference>
<dbReference type="InterPro" id="IPR032675">
    <property type="entry name" value="LRR_dom_sf"/>
</dbReference>